<dbReference type="GO" id="GO:0005829">
    <property type="term" value="C:cytosol"/>
    <property type="evidence" value="ECO:0007669"/>
    <property type="project" value="TreeGrafter"/>
</dbReference>
<feature type="DNA-binding region" description="OmpR/PhoB-type" evidence="5">
    <location>
        <begin position="126"/>
        <end position="222"/>
    </location>
</feature>
<dbReference type="PANTHER" id="PTHR48111">
    <property type="entry name" value="REGULATOR OF RPOS"/>
    <property type="match status" value="1"/>
</dbReference>
<gene>
    <name evidence="8" type="ORF">DU000_09405</name>
</gene>
<dbReference type="InterPro" id="IPR011006">
    <property type="entry name" value="CheY-like_superfamily"/>
</dbReference>
<keyword evidence="1" id="KW-0805">Transcription regulation</keyword>
<dbReference type="GO" id="GO:0000156">
    <property type="term" value="F:phosphorelay response regulator activity"/>
    <property type="evidence" value="ECO:0007669"/>
    <property type="project" value="TreeGrafter"/>
</dbReference>
<dbReference type="PANTHER" id="PTHR48111:SF67">
    <property type="entry name" value="TRANSCRIPTIONAL REGULATORY PROTEIN TCTD"/>
    <property type="match status" value="1"/>
</dbReference>
<dbReference type="Gene3D" id="3.40.50.2300">
    <property type="match status" value="1"/>
</dbReference>
<dbReference type="SUPFAM" id="SSF52172">
    <property type="entry name" value="CheY-like"/>
    <property type="match status" value="1"/>
</dbReference>
<dbReference type="GO" id="GO:0006355">
    <property type="term" value="P:regulation of DNA-templated transcription"/>
    <property type="evidence" value="ECO:0007669"/>
    <property type="project" value="InterPro"/>
</dbReference>
<dbReference type="Pfam" id="PF00072">
    <property type="entry name" value="Response_reg"/>
    <property type="match status" value="1"/>
</dbReference>
<evidence type="ECO:0000256" key="2">
    <source>
        <dbReference type="ARBA" id="ARBA00023125"/>
    </source>
</evidence>
<keyword evidence="4" id="KW-0597">Phosphoprotein</keyword>
<reference evidence="8 9" key="1">
    <citation type="journal article" date="2018" name="Int. J. Syst. Evol. Microbiol.">
        <title>Parvibium lacunae gen. nov., sp. nov., a new member of the family Alcaligenaceae isolated from a freshwater pond.</title>
        <authorList>
            <person name="Chen W.M."/>
            <person name="Xie P.B."/>
            <person name="Hsu M.Y."/>
            <person name="Sheu S.Y."/>
        </authorList>
    </citation>
    <scope>NUCLEOTIDE SEQUENCE [LARGE SCALE GENOMIC DNA]</scope>
    <source>
        <strain evidence="8 9">KMB9</strain>
    </source>
</reference>
<dbReference type="GO" id="GO:0000976">
    <property type="term" value="F:transcription cis-regulatory region binding"/>
    <property type="evidence" value="ECO:0007669"/>
    <property type="project" value="TreeGrafter"/>
</dbReference>
<dbReference type="InterPro" id="IPR036388">
    <property type="entry name" value="WH-like_DNA-bd_sf"/>
</dbReference>
<evidence type="ECO:0000256" key="4">
    <source>
        <dbReference type="PROSITE-ProRule" id="PRU00169"/>
    </source>
</evidence>
<evidence type="ECO:0000259" key="7">
    <source>
        <dbReference type="PROSITE" id="PS51755"/>
    </source>
</evidence>
<evidence type="ECO:0000256" key="5">
    <source>
        <dbReference type="PROSITE-ProRule" id="PRU01091"/>
    </source>
</evidence>
<evidence type="ECO:0000256" key="3">
    <source>
        <dbReference type="ARBA" id="ARBA00023163"/>
    </source>
</evidence>
<dbReference type="PROSITE" id="PS50110">
    <property type="entry name" value="RESPONSE_REGULATORY"/>
    <property type="match status" value="1"/>
</dbReference>
<dbReference type="CDD" id="cd00383">
    <property type="entry name" value="trans_reg_C"/>
    <property type="match status" value="1"/>
</dbReference>
<dbReference type="Proteomes" id="UP000252357">
    <property type="component" value="Unassembled WGS sequence"/>
</dbReference>
<name>A0A368L0C6_9BURK</name>
<dbReference type="OrthoDB" id="9802426at2"/>
<dbReference type="RefSeq" id="WP_114403155.1">
    <property type="nucleotide sequence ID" value="NZ_QPGB01000004.1"/>
</dbReference>
<dbReference type="Pfam" id="PF00486">
    <property type="entry name" value="Trans_reg_C"/>
    <property type="match status" value="1"/>
</dbReference>
<keyword evidence="3" id="KW-0804">Transcription</keyword>
<proteinExistence type="predicted"/>
<dbReference type="Gene3D" id="6.10.250.690">
    <property type="match status" value="1"/>
</dbReference>
<dbReference type="InterPro" id="IPR016032">
    <property type="entry name" value="Sig_transdc_resp-reg_C-effctor"/>
</dbReference>
<dbReference type="EMBL" id="QPGB01000004">
    <property type="protein sequence ID" value="RCS57013.1"/>
    <property type="molecule type" value="Genomic_DNA"/>
</dbReference>
<dbReference type="SMART" id="SM00862">
    <property type="entry name" value="Trans_reg_C"/>
    <property type="match status" value="1"/>
</dbReference>
<keyword evidence="9" id="KW-1185">Reference proteome</keyword>
<feature type="domain" description="Response regulatory" evidence="6">
    <location>
        <begin position="2"/>
        <end position="117"/>
    </location>
</feature>
<feature type="modified residue" description="4-aspartylphosphate" evidence="4">
    <location>
        <position position="52"/>
    </location>
</feature>
<protein>
    <submittedName>
        <fullName evidence="8">Response regulator</fullName>
    </submittedName>
</protein>
<dbReference type="GO" id="GO:0032993">
    <property type="term" value="C:protein-DNA complex"/>
    <property type="evidence" value="ECO:0007669"/>
    <property type="project" value="TreeGrafter"/>
</dbReference>
<dbReference type="SMART" id="SM00448">
    <property type="entry name" value="REC"/>
    <property type="match status" value="1"/>
</dbReference>
<dbReference type="AlphaFoldDB" id="A0A368L0C6"/>
<evidence type="ECO:0000313" key="8">
    <source>
        <dbReference type="EMBL" id="RCS57013.1"/>
    </source>
</evidence>
<organism evidence="8 9">
    <name type="scientific">Parvibium lacunae</name>
    <dbReference type="NCBI Taxonomy" id="1888893"/>
    <lineage>
        <taxon>Bacteria</taxon>
        <taxon>Pseudomonadati</taxon>
        <taxon>Pseudomonadota</taxon>
        <taxon>Betaproteobacteria</taxon>
        <taxon>Burkholderiales</taxon>
        <taxon>Alcaligenaceae</taxon>
        <taxon>Parvibium</taxon>
    </lineage>
</organism>
<dbReference type="Gene3D" id="1.10.10.10">
    <property type="entry name" value="Winged helix-like DNA-binding domain superfamily/Winged helix DNA-binding domain"/>
    <property type="match status" value="1"/>
</dbReference>
<comment type="caution">
    <text evidence="8">The sequence shown here is derived from an EMBL/GenBank/DDBJ whole genome shotgun (WGS) entry which is preliminary data.</text>
</comment>
<keyword evidence="2 5" id="KW-0238">DNA-binding</keyword>
<evidence type="ECO:0000259" key="6">
    <source>
        <dbReference type="PROSITE" id="PS50110"/>
    </source>
</evidence>
<dbReference type="SUPFAM" id="SSF46894">
    <property type="entry name" value="C-terminal effector domain of the bipartite response regulators"/>
    <property type="match status" value="1"/>
</dbReference>
<accession>A0A368L0C6</accession>
<dbReference type="PROSITE" id="PS51755">
    <property type="entry name" value="OMPR_PHOB"/>
    <property type="match status" value="1"/>
</dbReference>
<feature type="domain" description="OmpR/PhoB-type" evidence="7">
    <location>
        <begin position="126"/>
        <end position="222"/>
    </location>
</feature>
<dbReference type="InterPro" id="IPR001789">
    <property type="entry name" value="Sig_transdc_resp-reg_receiver"/>
</dbReference>
<evidence type="ECO:0000256" key="1">
    <source>
        <dbReference type="ARBA" id="ARBA00023015"/>
    </source>
</evidence>
<sequence>MHVLLVEDTPDLARWISQALRTLRFTVSVVSDGPDALDVLVAGHPIDIVILDLSLPTLDGLTVLQRLRARGDHTPVLILTARASTAERVAGLNAGADDYLAKPFDLAELEARCHALLRRRATSAVQPEICLGQLRFDRQEKAFYIGTASLNLTPRELAVLETLILKAGRAVAKEHVFQQVFMHEQDANPEAIEVYVHRLRKKLQGAGVEIVTLRGLGYLLQNRHD</sequence>
<dbReference type="InterPro" id="IPR001867">
    <property type="entry name" value="OmpR/PhoB-type_DNA-bd"/>
</dbReference>
<dbReference type="InterPro" id="IPR039420">
    <property type="entry name" value="WalR-like"/>
</dbReference>
<evidence type="ECO:0000313" key="9">
    <source>
        <dbReference type="Proteomes" id="UP000252357"/>
    </source>
</evidence>